<dbReference type="RefSeq" id="WP_210154980.1">
    <property type="nucleotide sequence ID" value="NZ_JAFCNB010000003.1"/>
</dbReference>
<feature type="compositionally biased region" description="Low complexity" evidence="1">
    <location>
        <begin position="46"/>
        <end position="63"/>
    </location>
</feature>
<keyword evidence="2" id="KW-0732">Signal</keyword>
<dbReference type="Proteomes" id="UP000674234">
    <property type="component" value="Unassembled WGS sequence"/>
</dbReference>
<proteinExistence type="predicted"/>
<feature type="chain" id="PRO_5038438855" evidence="2">
    <location>
        <begin position="27"/>
        <end position="229"/>
    </location>
</feature>
<feature type="signal peptide" evidence="2">
    <location>
        <begin position="1"/>
        <end position="26"/>
    </location>
</feature>
<reference evidence="3" key="1">
    <citation type="submission" date="2021-02" db="EMBL/GenBank/DDBJ databases">
        <title>Draft genome sequence of Microbispora sp. RL4-1S isolated from rice leaves in Thailand.</title>
        <authorList>
            <person name="Muangham S."/>
            <person name="Duangmal K."/>
        </authorList>
    </citation>
    <scope>NUCLEOTIDE SEQUENCE</scope>
    <source>
        <strain evidence="3">RL4-1S</strain>
    </source>
</reference>
<keyword evidence="4" id="KW-1185">Reference proteome</keyword>
<sequence length="229" mass="23212">MTTFDLFRRASIPAAAVALLSLAACSGTPDPVAAPTATVTVTETAATGAPAPADSPAAGTPDASETPGAPAGNGVADPTADDSRPPISAANPPVFGGVFQSDPGHDFTKGISPSRDGVVRAQLRTMTDANVVEYVPVKWVKEVGGSTAGHFEGPPEGDGLAFAAPIAKGVVFLSAVGCDGKDQTINSSYVGTQRCSRDKLISRADKGDMYALVTVQGRQIVKVVEIYAA</sequence>
<evidence type="ECO:0000313" key="4">
    <source>
        <dbReference type="Proteomes" id="UP000674234"/>
    </source>
</evidence>
<organism evidence="3 4">
    <name type="scientific">Microbispora oryzae</name>
    <dbReference type="NCBI Taxonomy" id="2806554"/>
    <lineage>
        <taxon>Bacteria</taxon>
        <taxon>Bacillati</taxon>
        <taxon>Actinomycetota</taxon>
        <taxon>Actinomycetes</taxon>
        <taxon>Streptosporangiales</taxon>
        <taxon>Streptosporangiaceae</taxon>
        <taxon>Microbispora</taxon>
    </lineage>
</organism>
<gene>
    <name evidence="3" type="ORF">JOL79_07715</name>
</gene>
<dbReference type="AlphaFoldDB" id="A0A940WI68"/>
<evidence type="ECO:0000256" key="1">
    <source>
        <dbReference type="SAM" id="MobiDB-lite"/>
    </source>
</evidence>
<evidence type="ECO:0000313" key="3">
    <source>
        <dbReference type="EMBL" id="MBP2703687.1"/>
    </source>
</evidence>
<protein>
    <submittedName>
        <fullName evidence="3">Uncharacterized protein</fullName>
    </submittedName>
</protein>
<dbReference type="EMBL" id="JAFCNB010000003">
    <property type="protein sequence ID" value="MBP2703687.1"/>
    <property type="molecule type" value="Genomic_DNA"/>
</dbReference>
<comment type="caution">
    <text evidence="3">The sequence shown here is derived from an EMBL/GenBank/DDBJ whole genome shotgun (WGS) entry which is preliminary data.</text>
</comment>
<name>A0A940WI68_9ACTN</name>
<accession>A0A940WI68</accession>
<feature type="region of interest" description="Disordered" evidence="1">
    <location>
        <begin position="46"/>
        <end position="101"/>
    </location>
</feature>
<evidence type="ECO:0000256" key="2">
    <source>
        <dbReference type="SAM" id="SignalP"/>
    </source>
</evidence>